<reference evidence="2" key="2">
    <citation type="submission" date="2014-07" db="EMBL/GenBank/DDBJ databases">
        <authorList>
            <person name="Hull J."/>
        </authorList>
    </citation>
    <scope>NUCLEOTIDE SEQUENCE</scope>
</reference>
<accession>A0A0A9W9Z9</accession>
<evidence type="ECO:0000256" key="1">
    <source>
        <dbReference type="SAM" id="Phobius"/>
    </source>
</evidence>
<evidence type="ECO:0000313" key="2">
    <source>
        <dbReference type="EMBL" id="JAG03343.1"/>
    </source>
</evidence>
<feature type="non-terminal residue" evidence="2">
    <location>
        <position position="1"/>
    </location>
</feature>
<organism evidence="2">
    <name type="scientific">Lygus hesperus</name>
    <name type="common">Western plant bug</name>
    <dbReference type="NCBI Taxonomy" id="30085"/>
    <lineage>
        <taxon>Eukaryota</taxon>
        <taxon>Metazoa</taxon>
        <taxon>Ecdysozoa</taxon>
        <taxon>Arthropoda</taxon>
        <taxon>Hexapoda</taxon>
        <taxon>Insecta</taxon>
        <taxon>Pterygota</taxon>
        <taxon>Neoptera</taxon>
        <taxon>Paraneoptera</taxon>
        <taxon>Hemiptera</taxon>
        <taxon>Heteroptera</taxon>
        <taxon>Panheteroptera</taxon>
        <taxon>Cimicomorpha</taxon>
        <taxon>Miridae</taxon>
        <taxon>Mirini</taxon>
        <taxon>Lygus</taxon>
    </lineage>
</organism>
<reference evidence="2" key="1">
    <citation type="journal article" date="2014" name="PLoS ONE">
        <title>Transcriptome-Based Identification of ABC Transporters in the Western Tarnished Plant Bug Lygus hesperus.</title>
        <authorList>
            <person name="Hull J.J."/>
            <person name="Chaney K."/>
            <person name="Geib S.M."/>
            <person name="Fabrick J.A."/>
            <person name="Brent C.S."/>
            <person name="Walsh D."/>
            <person name="Lavine L.C."/>
        </authorList>
    </citation>
    <scope>NUCLEOTIDE SEQUENCE</scope>
</reference>
<proteinExistence type="predicted"/>
<dbReference type="EMBL" id="GBHO01040261">
    <property type="protein sequence ID" value="JAG03343.1"/>
    <property type="molecule type" value="Transcribed_RNA"/>
</dbReference>
<dbReference type="AlphaFoldDB" id="A0A0A9W9Z9"/>
<keyword evidence="1" id="KW-1133">Transmembrane helix</keyword>
<protein>
    <submittedName>
        <fullName evidence="2">Dimethylamine corrinoid protein 2</fullName>
    </submittedName>
</protein>
<keyword evidence="1" id="KW-0472">Membrane</keyword>
<name>A0A0A9W9Z9_LYGHE</name>
<feature type="transmembrane region" description="Helical" evidence="1">
    <location>
        <begin position="9"/>
        <end position="27"/>
    </location>
</feature>
<sequence>QKNLDLRGLAMRFIVAVLSVFLLNVLYEVVVDCGFRGGDFRLLYNRVKQDSSSLLKGANRGIKDVLRKTKPKSLVNRLKHVLDDIPKAKIKQGSSNLLNRSDESMKDVVGKTKPEGLVNRLKNVLGGIPKEKVKQDASNLAHLTPLDPWTLVEKLRKKVSKAFNSFIHMFNENVLVPVLARIGDCLHQEAMTESVGLWVPVKVSISPYDVCGFSSLKALNNVTSLSEDAKSRTFSIPLVLKDLDARINSLDVTSGFLTLIDNYPIRAHINKTNILGTVRVSRGMGLLGVGLRIADIKLIVTEFEGVSIEVDIPKNQRPTKCQCLI</sequence>
<gene>
    <name evidence="2" type="primary">mtbC2</name>
    <name evidence="2" type="ORF">CM83_18800</name>
</gene>
<keyword evidence="1" id="KW-0812">Transmembrane</keyword>